<dbReference type="InterPro" id="IPR018491">
    <property type="entry name" value="SLC12_C"/>
</dbReference>
<dbReference type="PANTHER" id="PTHR11827:SF72">
    <property type="entry name" value="GH08340P"/>
    <property type="match status" value="1"/>
</dbReference>
<feature type="transmembrane region" description="Helical" evidence="8">
    <location>
        <begin position="301"/>
        <end position="326"/>
    </location>
</feature>
<sequence length="1317" mass="144984">MLPPNRAAGQNGGVQEALGGSRWRGAAGVTALASNFLSSYNGGPANDAGATGRGGPSATEALFSTAHAKTSSVRQSAVLTWNEHSMRHPGTLLQYERGSQRLGSGILESPSRRRSESVGSRDSKGGSQRMRRPDDSGRRLTRKPKKKKKKQGTFMGVYIPVVASMWGVLIFIRFGVIVAYAGWAMSVGFVILAAAAQILTTLSLCTVLSNSSNYSGGSFGILKRNLGSDMAGVICLLYYFGMTTMASVELLGAVQAIDYILAGTDSYEGISITSSQYIDQFAIGVPVLFLLAFIRTTKLHVVHVMATVILVGVIMTFLLGFLGIFLTPTGWTGAVGDVPGFTGLNLDTFLANARPDFSLPSQDEDVLYNDFGVTRTMVEENSTRDPAAALSIIFPMFLGIFQGANKAADLETPNKSIIRGTGFAILTSFAVYITFFLLLAAVAQRELLKVDFLLFDRLAWPTQYIALIATVAVGIGACVELLEIGPTILQAVAADGLFSFLPRLGLHKVNSKGQPVRAIAMVSVPINFFLLFTPSAYFEDLATVVTMFFLQAYGHMHLSLLLNEVQRHSSWRPTFVYYHWSTAALGLITTVVLMFYISWIQAVVTLSLATALLIIARVVEEPRRKGLGTRALAQGRALDHILADHFVDHREIIERLRRTLETVGKNMGQELSTDAVLRAVHEETALVPDEPPHWDPQVLCMVEDPDNPGLREDHVKMVHLTNQLTGSGVLPRLAVVASTIRASKDDDLNKLDRLRQLKELRLYALITATNARAFAHVTVVPNDCPSSAAYMIMMQSVGLGNLKPNMILLNWTNPRLLDVVKNSMLAKRIVVVLKDRRPLGFSKSAAQPAQNRRARANRSRKSGGSGSFGNTVQQFMQQNQQMKEQEQVLQNPKQNPKQIPVPNPASTTSVGAAQRGRTRSGSNTIDVTAAVAVASVMATSNPHETSPAPGKNNEDPNAVPDVIRAPYRGSDVKYSFAFSESNIFGSESALPPQFGPGPDRPRREGKRQDLQQHLQQPASSASGSASTGIPDDRSAANDSEDDELDYEELDEEEFDQAQDDIMHMESQAEAELHYHNKWKRRRGARLKQRVGTIDVWWFLKNGGLPVVIARLLLTHRVWRRCHIRVFATVEGSEISDWHTMQHALEVEHMLHTMRVKASVEVIQIDPYTQHVIRETILDEDEELVADMPTVAPSVRERSESTRPTLQSLFKLSAMSEGDENENDGDDDNDNNTDGKKPKDKKEENAEALRARAVASFGNLMFEHSKDAQLVICNLPMPTEETSESYIDFMDRLSYNLERVLFVHTPFDDAEIAERFVH</sequence>
<evidence type="ECO:0000256" key="3">
    <source>
        <dbReference type="ARBA" id="ARBA00022448"/>
    </source>
</evidence>
<feature type="compositionally biased region" description="Basic residues" evidence="7">
    <location>
        <begin position="139"/>
        <end position="149"/>
    </location>
</feature>
<feature type="compositionally biased region" description="Basic and acidic residues" evidence="7">
    <location>
        <begin position="1232"/>
        <end position="1245"/>
    </location>
</feature>
<keyword evidence="5 8" id="KW-1133">Transmembrane helix</keyword>
<dbReference type="EMBL" id="BEYU01000161">
    <property type="protein sequence ID" value="GBG33541.1"/>
    <property type="molecule type" value="Genomic_DNA"/>
</dbReference>
<feature type="transmembrane region" description="Helical" evidence="8">
    <location>
        <begin position="423"/>
        <end position="443"/>
    </location>
</feature>
<evidence type="ECO:0000313" key="12">
    <source>
        <dbReference type="Proteomes" id="UP000241890"/>
    </source>
</evidence>
<dbReference type="GO" id="GO:0016020">
    <property type="term" value="C:membrane"/>
    <property type="evidence" value="ECO:0007669"/>
    <property type="project" value="UniProtKB-SubCell"/>
</dbReference>
<protein>
    <submittedName>
        <fullName evidence="11">Solute carrier family 12 member 9</fullName>
    </submittedName>
</protein>
<feature type="region of interest" description="Disordered" evidence="7">
    <location>
        <begin position="939"/>
        <end position="962"/>
    </location>
</feature>
<name>A0A2R5GYK1_9STRA</name>
<feature type="transmembrane region" description="Helical" evidence="8">
    <location>
        <begin position="464"/>
        <end position="482"/>
    </location>
</feature>
<reference evidence="11 12" key="1">
    <citation type="submission" date="2017-12" db="EMBL/GenBank/DDBJ databases">
        <title>Sequencing, de novo assembly and annotation of complete genome of a new Thraustochytrid species, strain FCC1311.</title>
        <authorList>
            <person name="Sedici K."/>
            <person name="Godart F."/>
            <person name="Aiese Cigliano R."/>
            <person name="Sanseverino W."/>
            <person name="Barakat M."/>
            <person name="Ortet P."/>
            <person name="Marechal E."/>
            <person name="Cagnac O."/>
            <person name="Amato A."/>
        </authorList>
    </citation>
    <scope>NUCLEOTIDE SEQUENCE [LARGE SCALE GENOMIC DNA]</scope>
</reference>
<dbReference type="GO" id="GO:0015377">
    <property type="term" value="F:chloride:monoatomic cation symporter activity"/>
    <property type="evidence" value="ECO:0007669"/>
    <property type="project" value="InterPro"/>
</dbReference>
<dbReference type="Pfam" id="PF00324">
    <property type="entry name" value="AA_permease"/>
    <property type="match status" value="1"/>
</dbReference>
<feature type="compositionally biased region" description="Basic residues" evidence="7">
    <location>
        <begin position="852"/>
        <end position="861"/>
    </location>
</feature>
<evidence type="ECO:0000256" key="5">
    <source>
        <dbReference type="ARBA" id="ARBA00022989"/>
    </source>
</evidence>
<feature type="transmembrane region" description="Helical" evidence="8">
    <location>
        <begin position="187"/>
        <end position="209"/>
    </location>
</feature>
<comment type="subcellular location">
    <subcellularLocation>
        <location evidence="1">Membrane</location>
        <topology evidence="1">Multi-pass membrane protein</topology>
    </subcellularLocation>
</comment>
<accession>A0A2R5GYK1</accession>
<feature type="transmembrane region" description="Helical" evidence="8">
    <location>
        <begin position="277"/>
        <end position="294"/>
    </location>
</feature>
<evidence type="ECO:0000256" key="4">
    <source>
        <dbReference type="ARBA" id="ARBA00022692"/>
    </source>
</evidence>
<evidence type="ECO:0000256" key="8">
    <source>
        <dbReference type="SAM" id="Phobius"/>
    </source>
</evidence>
<feature type="compositionally biased region" description="Basic and acidic residues" evidence="7">
    <location>
        <begin position="110"/>
        <end position="124"/>
    </location>
</feature>
<feature type="compositionally biased region" description="Acidic residues" evidence="7">
    <location>
        <begin position="1038"/>
        <end position="1050"/>
    </location>
</feature>
<feature type="transmembrane region" description="Helical" evidence="8">
    <location>
        <begin position="575"/>
        <end position="596"/>
    </location>
</feature>
<comment type="similarity">
    <text evidence="2">Belongs to the SLC12A transporter family.</text>
</comment>
<dbReference type="InterPro" id="IPR004841">
    <property type="entry name" value="AA-permease/SLC12A_dom"/>
</dbReference>
<dbReference type="PANTHER" id="PTHR11827">
    <property type="entry name" value="SOLUTE CARRIER FAMILY 12, CATION COTRANSPORTERS"/>
    <property type="match status" value="1"/>
</dbReference>
<dbReference type="Proteomes" id="UP000241890">
    <property type="component" value="Unassembled WGS sequence"/>
</dbReference>
<feature type="transmembrane region" description="Helical" evidence="8">
    <location>
        <begin position="152"/>
        <end position="181"/>
    </location>
</feature>
<feature type="compositionally biased region" description="Basic and acidic residues" evidence="7">
    <location>
        <begin position="999"/>
        <end position="1010"/>
    </location>
</feature>
<evidence type="ECO:0000256" key="6">
    <source>
        <dbReference type="ARBA" id="ARBA00023136"/>
    </source>
</evidence>
<feature type="compositionally biased region" description="Acidic residues" evidence="7">
    <location>
        <begin position="1216"/>
        <end position="1230"/>
    </location>
</feature>
<feature type="transmembrane region" description="Helical" evidence="8">
    <location>
        <begin position="230"/>
        <end position="257"/>
    </location>
</feature>
<keyword evidence="4 8" id="KW-0812">Transmembrane</keyword>
<evidence type="ECO:0000259" key="10">
    <source>
        <dbReference type="Pfam" id="PF03522"/>
    </source>
</evidence>
<feature type="region of interest" description="Disordered" evidence="7">
    <location>
        <begin position="1189"/>
        <end position="1245"/>
    </location>
</feature>
<feature type="transmembrane region" description="Helical" evidence="8">
    <location>
        <begin position="518"/>
        <end position="538"/>
    </location>
</feature>
<feature type="compositionally biased region" description="Low complexity" evidence="7">
    <location>
        <begin position="872"/>
        <end position="891"/>
    </location>
</feature>
<keyword evidence="3" id="KW-0813">Transport</keyword>
<organism evidence="11 12">
    <name type="scientific">Hondaea fermentalgiana</name>
    <dbReference type="NCBI Taxonomy" id="2315210"/>
    <lineage>
        <taxon>Eukaryota</taxon>
        <taxon>Sar</taxon>
        <taxon>Stramenopiles</taxon>
        <taxon>Bigyra</taxon>
        <taxon>Labyrinthulomycetes</taxon>
        <taxon>Thraustochytrida</taxon>
        <taxon>Thraustochytriidae</taxon>
        <taxon>Hondaea</taxon>
    </lineage>
</organism>
<feature type="region of interest" description="Disordered" evidence="7">
    <location>
        <begin position="103"/>
        <end position="149"/>
    </location>
</feature>
<evidence type="ECO:0000256" key="7">
    <source>
        <dbReference type="SAM" id="MobiDB-lite"/>
    </source>
</evidence>
<dbReference type="OrthoDB" id="2020542at2759"/>
<evidence type="ECO:0000259" key="9">
    <source>
        <dbReference type="Pfam" id="PF00324"/>
    </source>
</evidence>
<evidence type="ECO:0000256" key="1">
    <source>
        <dbReference type="ARBA" id="ARBA00004141"/>
    </source>
</evidence>
<evidence type="ECO:0000256" key="2">
    <source>
        <dbReference type="ARBA" id="ARBA00010593"/>
    </source>
</evidence>
<feature type="transmembrane region" description="Helical" evidence="8">
    <location>
        <begin position="544"/>
        <end position="563"/>
    </location>
</feature>
<dbReference type="Gene3D" id="1.20.1740.10">
    <property type="entry name" value="Amino acid/polyamine transporter I"/>
    <property type="match status" value="1"/>
</dbReference>
<dbReference type="InParanoid" id="A0A2R5GYK1"/>
<keyword evidence="6 8" id="KW-0472">Membrane</keyword>
<gene>
    <name evidence="11" type="ORF">FCC1311_097642</name>
</gene>
<proteinExistence type="inferred from homology"/>
<dbReference type="Pfam" id="PF03522">
    <property type="entry name" value="SLC12"/>
    <property type="match status" value="1"/>
</dbReference>
<feature type="domain" description="Amino acid permease/ SLC12A" evidence="9">
    <location>
        <begin position="159"/>
        <end position="622"/>
    </location>
</feature>
<comment type="caution">
    <text evidence="11">The sequence shown here is derived from an EMBL/GenBank/DDBJ whole genome shotgun (WGS) entry which is preliminary data.</text>
</comment>
<keyword evidence="12" id="KW-1185">Reference proteome</keyword>
<dbReference type="FunFam" id="1.20.1740.10:FF:000013">
    <property type="entry name" value="Solute carrier family 12 member"/>
    <property type="match status" value="1"/>
</dbReference>
<feature type="region of interest" description="Disordered" evidence="7">
    <location>
        <begin position="985"/>
        <end position="1050"/>
    </location>
</feature>
<feature type="region of interest" description="Disordered" evidence="7">
    <location>
        <begin position="843"/>
        <end position="925"/>
    </location>
</feature>
<dbReference type="InterPro" id="IPR004842">
    <property type="entry name" value="SLC12A_fam"/>
</dbReference>
<feature type="domain" description="SLC12A transporter C-terminal" evidence="10">
    <location>
        <begin position="1028"/>
        <end position="1302"/>
    </location>
</feature>
<evidence type="ECO:0000313" key="11">
    <source>
        <dbReference type="EMBL" id="GBG33541.1"/>
    </source>
</evidence>